<name>A0A4R6IRU0_9SPHI</name>
<dbReference type="Proteomes" id="UP000295499">
    <property type="component" value="Unassembled WGS sequence"/>
</dbReference>
<dbReference type="AlphaFoldDB" id="A0A4R6IRU0"/>
<keyword evidence="4" id="KW-1185">Reference proteome</keyword>
<dbReference type="EMBL" id="SNWM01000001">
    <property type="protein sequence ID" value="TDO24575.1"/>
    <property type="molecule type" value="Genomic_DNA"/>
</dbReference>
<feature type="signal peptide" evidence="1">
    <location>
        <begin position="1"/>
        <end position="21"/>
    </location>
</feature>
<gene>
    <name evidence="3" type="ORF">CLV32_0864</name>
</gene>
<dbReference type="InterPro" id="IPR046232">
    <property type="entry name" value="DUF6265"/>
</dbReference>
<evidence type="ECO:0000313" key="4">
    <source>
        <dbReference type="Proteomes" id="UP000295499"/>
    </source>
</evidence>
<evidence type="ECO:0000259" key="2">
    <source>
        <dbReference type="Pfam" id="PF19780"/>
    </source>
</evidence>
<dbReference type="OrthoDB" id="5382295at2"/>
<dbReference type="RefSeq" id="WP_133552681.1">
    <property type="nucleotide sequence ID" value="NZ_SNWM01000001.1"/>
</dbReference>
<evidence type="ECO:0000313" key="3">
    <source>
        <dbReference type="EMBL" id="TDO24575.1"/>
    </source>
</evidence>
<reference evidence="3 4" key="1">
    <citation type="submission" date="2019-03" db="EMBL/GenBank/DDBJ databases">
        <title>Genomic Encyclopedia of Archaeal and Bacterial Type Strains, Phase II (KMG-II): from individual species to whole genera.</title>
        <authorList>
            <person name="Goeker M."/>
        </authorList>
    </citation>
    <scope>NUCLEOTIDE SEQUENCE [LARGE SCALE GENOMIC DNA]</scope>
    <source>
        <strain evidence="3 4">DSM 19034</strain>
    </source>
</reference>
<feature type="domain" description="DUF6265" evidence="2">
    <location>
        <begin position="33"/>
        <end position="140"/>
    </location>
</feature>
<feature type="chain" id="PRO_5020773606" description="DUF6265 domain-containing protein" evidence="1">
    <location>
        <begin position="22"/>
        <end position="160"/>
    </location>
</feature>
<organism evidence="3 4">
    <name type="scientific">Pedobacter duraquae</name>
    <dbReference type="NCBI Taxonomy" id="425511"/>
    <lineage>
        <taxon>Bacteria</taxon>
        <taxon>Pseudomonadati</taxon>
        <taxon>Bacteroidota</taxon>
        <taxon>Sphingobacteriia</taxon>
        <taxon>Sphingobacteriales</taxon>
        <taxon>Sphingobacteriaceae</taxon>
        <taxon>Pedobacter</taxon>
    </lineage>
</organism>
<dbReference type="Pfam" id="PF19780">
    <property type="entry name" value="DUF6265"/>
    <property type="match status" value="1"/>
</dbReference>
<keyword evidence="1" id="KW-0732">Signal</keyword>
<accession>A0A4R6IRU0</accession>
<evidence type="ECO:0000256" key="1">
    <source>
        <dbReference type="SAM" id="SignalP"/>
    </source>
</evidence>
<proteinExistence type="predicted"/>
<comment type="caution">
    <text evidence="3">The sequence shown here is derived from an EMBL/GenBank/DDBJ whole genome shotgun (WGS) entry which is preliminary data.</text>
</comment>
<sequence length="160" mass="18314">MSTKKLLPIIFLLFIAYLSNAQESNKQKFKKLEWLVGKWTRTNAKAGQSGYEIWDKISELKLKGKGITMKGKAVIFIENLEFIVKGNDIFYTVVLSDDKKPVYFKLTSVEDNGFTCENPEHDFPKKISYSRSGNNVKAVISGDGKSFDYIFVRNVNVRKK</sequence>
<protein>
    <recommendedName>
        <fullName evidence="2">DUF6265 domain-containing protein</fullName>
    </recommendedName>
</protein>